<evidence type="ECO:0000313" key="9">
    <source>
        <dbReference type="Proteomes" id="UP000182692"/>
    </source>
</evidence>
<dbReference type="PANTHER" id="PTHR32322">
    <property type="entry name" value="INNER MEMBRANE TRANSPORTER"/>
    <property type="match status" value="1"/>
</dbReference>
<dbReference type="Gene3D" id="1.10.3730.20">
    <property type="match status" value="1"/>
</dbReference>
<dbReference type="OrthoDB" id="4167046at2"/>
<evidence type="ECO:0000256" key="6">
    <source>
        <dbReference type="SAM" id="Phobius"/>
    </source>
</evidence>
<feature type="transmembrane region" description="Helical" evidence="6">
    <location>
        <begin position="76"/>
        <end position="98"/>
    </location>
</feature>
<sequence>MAGQPQHTQSLAWFPILLATIATMSWAGNITLAKLVNANIPPLGLSFWRWAVAAVVLLPFVYKPMKDKWPLFKQHFRLVLLLALLGVAGYNSLVYIALENTLSTNVVILQSALPLMILLVQFFLLKQTATLKQTLAILTSAIGVLLIITKGQLVTDFAIGNSELIALFGILVWATYSVLVQKLPDALKGLPILGYTVCLGVVMILPFYVAESVLYETMPISPQSIAISLYTGVFASGIAFWCWNTALMRMGAATTGQFMHLIPVFGLVFSMLLLGERMETYHYVGIAFIVSGLVIANIRRRATQESPSS</sequence>
<evidence type="ECO:0000256" key="1">
    <source>
        <dbReference type="ARBA" id="ARBA00004651"/>
    </source>
</evidence>
<dbReference type="InterPro" id="IPR037185">
    <property type="entry name" value="EmrE-like"/>
</dbReference>
<feature type="transmembrane region" description="Helical" evidence="6">
    <location>
        <begin position="12"/>
        <end position="35"/>
    </location>
</feature>
<feature type="transmembrane region" description="Helical" evidence="6">
    <location>
        <begin position="258"/>
        <end position="275"/>
    </location>
</feature>
<feature type="transmembrane region" description="Helical" evidence="6">
    <location>
        <begin position="192"/>
        <end position="210"/>
    </location>
</feature>
<evidence type="ECO:0000256" key="5">
    <source>
        <dbReference type="ARBA" id="ARBA00023136"/>
    </source>
</evidence>
<evidence type="ECO:0000256" key="2">
    <source>
        <dbReference type="ARBA" id="ARBA00022475"/>
    </source>
</evidence>
<keyword evidence="3 6" id="KW-0812">Transmembrane</keyword>
<comment type="subcellular location">
    <subcellularLocation>
        <location evidence="1">Cell membrane</location>
        <topology evidence="1">Multi-pass membrane protein</topology>
    </subcellularLocation>
</comment>
<dbReference type="Pfam" id="PF00892">
    <property type="entry name" value="EamA"/>
    <property type="match status" value="2"/>
</dbReference>
<accession>A0A1I5V1S7</accession>
<feature type="transmembrane region" description="Helical" evidence="6">
    <location>
        <begin position="281"/>
        <end position="298"/>
    </location>
</feature>
<evidence type="ECO:0000256" key="3">
    <source>
        <dbReference type="ARBA" id="ARBA00022692"/>
    </source>
</evidence>
<dbReference type="EMBL" id="FOWR01000035">
    <property type="protein sequence ID" value="SFQ01431.1"/>
    <property type="molecule type" value="Genomic_DNA"/>
</dbReference>
<dbReference type="InterPro" id="IPR000620">
    <property type="entry name" value="EamA_dom"/>
</dbReference>
<dbReference type="InterPro" id="IPR050638">
    <property type="entry name" value="AA-Vitamin_Transporters"/>
</dbReference>
<feature type="transmembrane region" description="Helical" evidence="6">
    <location>
        <begin position="104"/>
        <end position="123"/>
    </location>
</feature>
<evidence type="ECO:0000313" key="8">
    <source>
        <dbReference type="EMBL" id="SFQ01431.1"/>
    </source>
</evidence>
<keyword evidence="2" id="KW-1003">Cell membrane</keyword>
<feature type="transmembrane region" description="Helical" evidence="6">
    <location>
        <begin position="225"/>
        <end position="246"/>
    </location>
</feature>
<gene>
    <name evidence="8" type="ORF">SAMN03084138_03799</name>
</gene>
<feature type="transmembrane region" description="Helical" evidence="6">
    <location>
        <begin position="159"/>
        <end position="180"/>
    </location>
</feature>
<feature type="transmembrane region" description="Helical" evidence="6">
    <location>
        <begin position="47"/>
        <end position="64"/>
    </location>
</feature>
<dbReference type="GeneID" id="35873914"/>
<dbReference type="SUPFAM" id="SSF103481">
    <property type="entry name" value="Multidrug resistance efflux transporter EmrE"/>
    <property type="match status" value="2"/>
</dbReference>
<proteinExistence type="predicted"/>
<feature type="domain" description="EamA" evidence="7">
    <location>
        <begin position="164"/>
        <end position="297"/>
    </location>
</feature>
<dbReference type="Proteomes" id="UP000182692">
    <property type="component" value="Unassembled WGS sequence"/>
</dbReference>
<keyword evidence="5 6" id="KW-0472">Membrane</keyword>
<evidence type="ECO:0000259" key="7">
    <source>
        <dbReference type="Pfam" id="PF00892"/>
    </source>
</evidence>
<dbReference type="AlphaFoldDB" id="A0A1I5V1S7"/>
<dbReference type="GO" id="GO:0005886">
    <property type="term" value="C:plasma membrane"/>
    <property type="evidence" value="ECO:0007669"/>
    <property type="project" value="UniProtKB-SubCell"/>
</dbReference>
<keyword evidence="4 6" id="KW-1133">Transmembrane helix</keyword>
<evidence type="ECO:0000256" key="4">
    <source>
        <dbReference type="ARBA" id="ARBA00022989"/>
    </source>
</evidence>
<reference evidence="8 9" key="1">
    <citation type="submission" date="2016-10" db="EMBL/GenBank/DDBJ databases">
        <authorList>
            <person name="de Groot N.N."/>
        </authorList>
    </citation>
    <scope>NUCLEOTIDE SEQUENCE [LARGE SCALE GENOMIC DNA]</scope>
    <source>
        <strain evidence="8 9">DSM 15893</strain>
    </source>
</reference>
<feature type="domain" description="EamA" evidence="7">
    <location>
        <begin position="14"/>
        <end position="148"/>
    </location>
</feature>
<dbReference type="STRING" id="1121869.SAMN03084138_03799"/>
<feature type="transmembrane region" description="Helical" evidence="6">
    <location>
        <begin position="135"/>
        <end position="153"/>
    </location>
</feature>
<protein>
    <submittedName>
        <fullName evidence="8">Threonine/homoserine efflux transporter RhtA</fullName>
    </submittedName>
</protein>
<dbReference type="RefSeq" id="WP_074928169.1">
    <property type="nucleotide sequence ID" value="NZ_FOWR01000035.1"/>
</dbReference>
<name>A0A1I5V1S7_9GAMM</name>
<dbReference type="PANTHER" id="PTHR32322:SF18">
    <property type="entry name" value="S-ADENOSYLMETHIONINE_S-ADENOSYLHOMOCYSTEINE TRANSPORTER"/>
    <property type="match status" value="1"/>
</dbReference>
<organism evidence="8 9">
    <name type="scientific">Enterovibrio norvegicus DSM 15893</name>
    <dbReference type="NCBI Taxonomy" id="1121869"/>
    <lineage>
        <taxon>Bacteria</taxon>
        <taxon>Pseudomonadati</taxon>
        <taxon>Pseudomonadota</taxon>
        <taxon>Gammaproteobacteria</taxon>
        <taxon>Vibrionales</taxon>
        <taxon>Vibrionaceae</taxon>
        <taxon>Enterovibrio</taxon>
    </lineage>
</organism>